<dbReference type="GO" id="GO:0006364">
    <property type="term" value="P:rRNA processing"/>
    <property type="evidence" value="ECO:0007669"/>
    <property type="project" value="UniProtKB-UniRule"/>
</dbReference>
<name>A0A2S0P7N6_9NEIS</name>
<dbReference type="OrthoDB" id="9783509at2"/>
<dbReference type="EMBL" id="CP028519">
    <property type="protein sequence ID" value="AVY93399.1"/>
    <property type="molecule type" value="Genomic_DNA"/>
</dbReference>
<dbReference type="Pfam" id="PF24986">
    <property type="entry name" value="PRC_RimM"/>
    <property type="match status" value="1"/>
</dbReference>
<reference evidence="8 9" key="1">
    <citation type="submission" date="2018-04" db="EMBL/GenBank/DDBJ databases">
        <title>Denitrifier Microvirgula.</title>
        <authorList>
            <person name="Anderson E."/>
            <person name="Jang J."/>
            <person name="Ishii S."/>
        </authorList>
    </citation>
    <scope>NUCLEOTIDE SEQUENCE [LARGE SCALE GENOMIC DNA]</scope>
    <source>
        <strain evidence="8 9">BE2.4</strain>
    </source>
</reference>
<dbReference type="InterPro" id="IPR056792">
    <property type="entry name" value="PRC_RimM"/>
</dbReference>
<evidence type="ECO:0000313" key="9">
    <source>
        <dbReference type="Proteomes" id="UP000244173"/>
    </source>
</evidence>
<comment type="subcellular location">
    <subcellularLocation>
        <location evidence="5">Cytoplasm</location>
    </subcellularLocation>
</comment>
<dbReference type="Gene3D" id="2.30.30.240">
    <property type="entry name" value="PRC-barrel domain"/>
    <property type="match status" value="1"/>
</dbReference>
<dbReference type="KEGG" id="maer:DAI18_04575"/>
<comment type="subunit">
    <text evidence="5">Binds ribosomal protein uS19.</text>
</comment>
<evidence type="ECO:0000259" key="7">
    <source>
        <dbReference type="Pfam" id="PF24986"/>
    </source>
</evidence>
<evidence type="ECO:0000256" key="4">
    <source>
        <dbReference type="ARBA" id="ARBA00023186"/>
    </source>
</evidence>
<evidence type="ECO:0000256" key="1">
    <source>
        <dbReference type="ARBA" id="ARBA00022490"/>
    </source>
</evidence>
<dbReference type="SUPFAM" id="SSF50447">
    <property type="entry name" value="Translation proteins"/>
    <property type="match status" value="1"/>
</dbReference>
<dbReference type="Gene3D" id="2.40.30.60">
    <property type="entry name" value="RimM"/>
    <property type="match status" value="1"/>
</dbReference>
<keyword evidence="4 5" id="KW-0143">Chaperone</keyword>
<keyword evidence="3 5" id="KW-0698">rRNA processing</keyword>
<evidence type="ECO:0000313" key="8">
    <source>
        <dbReference type="EMBL" id="AVY93399.1"/>
    </source>
</evidence>
<dbReference type="InterPro" id="IPR002676">
    <property type="entry name" value="RimM_N"/>
</dbReference>
<dbReference type="HAMAP" id="MF_00014">
    <property type="entry name" value="Ribosome_mat_RimM"/>
    <property type="match status" value="1"/>
</dbReference>
<dbReference type="NCBIfam" id="TIGR02273">
    <property type="entry name" value="16S_RimM"/>
    <property type="match status" value="1"/>
</dbReference>
<proteinExistence type="inferred from homology"/>
<evidence type="ECO:0000256" key="2">
    <source>
        <dbReference type="ARBA" id="ARBA00022517"/>
    </source>
</evidence>
<dbReference type="Proteomes" id="UP000244173">
    <property type="component" value="Chromosome"/>
</dbReference>
<dbReference type="SUPFAM" id="SSF50346">
    <property type="entry name" value="PRC-barrel domain"/>
    <property type="match status" value="1"/>
</dbReference>
<feature type="domain" description="Ribosome maturation factor RimM PRC barrel" evidence="7">
    <location>
        <begin position="93"/>
        <end position="158"/>
    </location>
</feature>
<dbReference type="InterPro" id="IPR036976">
    <property type="entry name" value="RimM_N_sf"/>
</dbReference>
<comment type="domain">
    <text evidence="5">The PRC barrel domain binds ribosomal protein uS19.</text>
</comment>
<dbReference type="InterPro" id="IPR009000">
    <property type="entry name" value="Transl_B-barrel_sf"/>
</dbReference>
<dbReference type="InterPro" id="IPR011961">
    <property type="entry name" value="RimM"/>
</dbReference>
<gene>
    <name evidence="5" type="primary">rimM</name>
    <name evidence="8" type="ORF">DAI18_04575</name>
</gene>
<evidence type="ECO:0000259" key="6">
    <source>
        <dbReference type="Pfam" id="PF01782"/>
    </source>
</evidence>
<dbReference type="PANTHER" id="PTHR33692">
    <property type="entry name" value="RIBOSOME MATURATION FACTOR RIMM"/>
    <property type="match status" value="1"/>
</dbReference>
<dbReference type="GO" id="GO:0005840">
    <property type="term" value="C:ribosome"/>
    <property type="evidence" value="ECO:0007669"/>
    <property type="project" value="InterPro"/>
</dbReference>
<dbReference type="Pfam" id="PF01782">
    <property type="entry name" value="RimM"/>
    <property type="match status" value="1"/>
</dbReference>
<sequence>MGYVSGVFGIRGWLRVHADTEFDDSLFDYPVWWLGRNGEWREYRLEEGAAQNKGITAKLEGVDDRDVAFGLRGCQVAVPRAQLPAPADGEYYWNDLVGLAVFNRAGESLGQVESLFETGASAVIVVRDTDTKHLIPFVGVYVLDVDLPGKRLTVDWERDY</sequence>
<keyword evidence="2 5" id="KW-0690">Ribosome biogenesis</keyword>
<evidence type="ECO:0000256" key="5">
    <source>
        <dbReference type="HAMAP-Rule" id="MF_00014"/>
    </source>
</evidence>
<dbReference type="STRING" id="1122240.GCA_000620105_00656"/>
<comment type="similarity">
    <text evidence="5">Belongs to the RimM family.</text>
</comment>
<evidence type="ECO:0000256" key="3">
    <source>
        <dbReference type="ARBA" id="ARBA00022552"/>
    </source>
</evidence>
<accession>A0A2S0P7N6</accession>
<dbReference type="GO" id="GO:0005737">
    <property type="term" value="C:cytoplasm"/>
    <property type="evidence" value="ECO:0007669"/>
    <property type="project" value="UniProtKB-SubCell"/>
</dbReference>
<organism evidence="8 9">
    <name type="scientific">Microvirgula aerodenitrificans</name>
    <dbReference type="NCBI Taxonomy" id="57480"/>
    <lineage>
        <taxon>Bacteria</taxon>
        <taxon>Pseudomonadati</taxon>
        <taxon>Pseudomonadota</taxon>
        <taxon>Betaproteobacteria</taxon>
        <taxon>Neisseriales</taxon>
        <taxon>Aquaspirillaceae</taxon>
        <taxon>Microvirgula</taxon>
    </lineage>
</organism>
<feature type="domain" description="RimM N-terminal" evidence="6">
    <location>
        <begin position="1"/>
        <end position="82"/>
    </location>
</feature>
<keyword evidence="9" id="KW-1185">Reference proteome</keyword>
<dbReference type="InterPro" id="IPR011033">
    <property type="entry name" value="PRC_barrel-like_sf"/>
</dbReference>
<protein>
    <recommendedName>
        <fullName evidence="5">Ribosome maturation factor RimM</fullName>
    </recommendedName>
</protein>
<dbReference type="GO" id="GO:0042274">
    <property type="term" value="P:ribosomal small subunit biogenesis"/>
    <property type="evidence" value="ECO:0007669"/>
    <property type="project" value="UniProtKB-UniRule"/>
</dbReference>
<dbReference type="PANTHER" id="PTHR33692:SF1">
    <property type="entry name" value="RIBOSOME MATURATION FACTOR RIMM"/>
    <property type="match status" value="1"/>
</dbReference>
<keyword evidence="1 5" id="KW-0963">Cytoplasm</keyword>
<dbReference type="AlphaFoldDB" id="A0A2S0P7N6"/>
<dbReference type="GO" id="GO:0043022">
    <property type="term" value="F:ribosome binding"/>
    <property type="evidence" value="ECO:0007669"/>
    <property type="project" value="InterPro"/>
</dbReference>
<comment type="function">
    <text evidence="5">An accessory protein needed during the final step in the assembly of 30S ribosomal subunit, possibly for assembly of the head region. Essential for efficient processing of 16S rRNA. May be needed both before and after RbfA during the maturation of 16S rRNA. It has affinity for free ribosomal 30S subunits but not for 70S ribosomes.</text>
</comment>